<sequence>MNLVFKDQTFSFELLRTLSYAPYGGADIGECLSTAYRIEEGNFESWYTEWYKTAERIHALAIDSLERGNRISAREFYMRASNYYRTAEFFLHGNPTDPRILETWGNSRNTFRQAIRGRALFAGSHGGAAARIQLHYFRRPWTRRSYSGATTSVS</sequence>
<evidence type="ECO:0000313" key="1">
    <source>
        <dbReference type="EMBL" id="MEC0225661.1"/>
    </source>
</evidence>
<accession>A0ABU6FVA9</accession>
<reference evidence="1 2" key="1">
    <citation type="submission" date="2023-03" db="EMBL/GenBank/DDBJ databases">
        <title>Bacillus Genome Sequencing.</title>
        <authorList>
            <person name="Dunlap C."/>
        </authorList>
    </citation>
    <scope>NUCLEOTIDE SEQUENCE [LARGE SCALE GENOMIC DNA]</scope>
    <source>
        <strain evidence="1 2">BD-533</strain>
    </source>
</reference>
<proteinExistence type="predicted"/>
<dbReference type="Gene3D" id="1.20.1440.110">
    <property type="entry name" value="acylaminoacyl peptidase"/>
    <property type="match status" value="1"/>
</dbReference>
<dbReference type="Proteomes" id="UP001338137">
    <property type="component" value="Unassembled WGS sequence"/>
</dbReference>
<dbReference type="SUPFAM" id="SSF53474">
    <property type="entry name" value="alpha/beta-Hydrolases"/>
    <property type="match status" value="1"/>
</dbReference>
<organism evidence="1 2">
    <name type="scientific">Paenibacillus alba</name>
    <dbReference type="NCBI Taxonomy" id="1197127"/>
    <lineage>
        <taxon>Bacteria</taxon>
        <taxon>Bacillati</taxon>
        <taxon>Bacillota</taxon>
        <taxon>Bacilli</taxon>
        <taxon>Bacillales</taxon>
        <taxon>Paenibacillaceae</taxon>
        <taxon>Paenibacillus</taxon>
    </lineage>
</organism>
<protein>
    <submittedName>
        <fullName evidence="1">Uncharacterized protein</fullName>
    </submittedName>
</protein>
<gene>
    <name evidence="1" type="ORF">P4I72_00795</name>
</gene>
<comment type="caution">
    <text evidence="1">The sequence shown here is derived from an EMBL/GenBank/DDBJ whole genome shotgun (WGS) entry which is preliminary data.</text>
</comment>
<evidence type="ECO:0000313" key="2">
    <source>
        <dbReference type="Proteomes" id="UP001338137"/>
    </source>
</evidence>
<keyword evidence="2" id="KW-1185">Reference proteome</keyword>
<dbReference type="EMBL" id="JARLKY010000002">
    <property type="protein sequence ID" value="MEC0225661.1"/>
    <property type="molecule type" value="Genomic_DNA"/>
</dbReference>
<dbReference type="RefSeq" id="WP_326070073.1">
    <property type="nucleotide sequence ID" value="NZ_JARLKY010000002.1"/>
</dbReference>
<dbReference type="InterPro" id="IPR029058">
    <property type="entry name" value="AB_hydrolase_fold"/>
</dbReference>
<name>A0ABU6FVA9_9BACL</name>